<reference evidence="3" key="1">
    <citation type="submission" date="2022-10" db="EMBL/GenBank/DDBJ databases">
        <title>The complete genomes of actinobacterial strains from the NBC collection.</title>
        <authorList>
            <person name="Joergensen T.S."/>
            <person name="Alvarez Arevalo M."/>
            <person name="Sterndorff E.B."/>
            <person name="Faurdal D."/>
            <person name="Vuksanovic O."/>
            <person name="Mourched A.-S."/>
            <person name="Charusanti P."/>
            <person name="Shaw S."/>
            <person name="Blin K."/>
            <person name="Weber T."/>
        </authorList>
    </citation>
    <scope>NUCLEOTIDE SEQUENCE</scope>
    <source>
        <strain evidence="3">NBC_00003</strain>
    </source>
</reference>
<feature type="region of interest" description="Disordered" evidence="1">
    <location>
        <begin position="53"/>
        <end position="72"/>
    </location>
</feature>
<feature type="compositionally biased region" description="Basic and acidic residues" evidence="1">
    <location>
        <begin position="56"/>
        <end position="72"/>
    </location>
</feature>
<accession>A0AAU2UXM1</accession>
<dbReference type="Pfam" id="PF12588">
    <property type="entry name" value="PSDC"/>
    <property type="match status" value="1"/>
</dbReference>
<organism evidence="3">
    <name type="scientific">Streptomyces sp. NBC_00003</name>
    <dbReference type="NCBI Taxonomy" id="2903608"/>
    <lineage>
        <taxon>Bacteria</taxon>
        <taxon>Bacillati</taxon>
        <taxon>Actinomycetota</taxon>
        <taxon>Actinomycetes</taxon>
        <taxon>Kitasatosporales</taxon>
        <taxon>Streptomycetaceae</taxon>
        <taxon>Streptomyces</taxon>
    </lineage>
</organism>
<dbReference type="AlphaFoldDB" id="A0AAU2UXM1"/>
<gene>
    <name evidence="3" type="ORF">OG549_03845</name>
</gene>
<sequence>MPRTEAARLGRLVLREDRPSHFQQGWALDRPTPAPGSPSCAGCGLVRALRRAPRQWPDRPPRPDRAPAARRDSAVRSIATTAPEYHWDQASRRFFPMSHLFVYMMATDAGWNAFRNQNFNDAPAGVLQYWYRFLSNEISCQDSRTVLNDRPTGRLSPPAYEESRLFQFEVGLDK</sequence>
<evidence type="ECO:0000259" key="2">
    <source>
        <dbReference type="Pfam" id="PF12588"/>
    </source>
</evidence>
<name>A0AAU2UXM1_9ACTN</name>
<proteinExistence type="predicted"/>
<dbReference type="InterPro" id="IPR022237">
    <property type="entry name" value="PsiD-like"/>
</dbReference>
<evidence type="ECO:0000313" key="3">
    <source>
        <dbReference type="EMBL" id="WTW59839.1"/>
    </source>
</evidence>
<dbReference type="EMBL" id="CP108318">
    <property type="protein sequence ID" value="WTW59839.1"/>
    <property type="molecule type" value="Genomic_DNA"/>
</dbReference>
<evidence type="ECO:0000256" key="1">
    <source>
        <dbReference type="SAM" id="MobiDB-lite"/>
    </source>
</evidence>
<protein>
    <submittedName>
        <fullName evidence="3">Phophatidylserine decarboxylase associated domain-containing protein</fullName>
    </submittedName>
</protein>
<feature type="domain" description="L-tryptophan decarboxylase PsiD-like" evidence="2">
    <location>
        <begin position="76"/>
        <end position="161"/>
    </location>
</feature>